<keyword evidence="2" id="KW-1185">Reference proteome</keyword>
<protein>
    <recommendedName>
        <fullName evidence="3">Condensation domain-containing protein</fullName>
    </recommendedName>
</protein>
<sequence length="443" mass="51197">MKTTGASEDIIQILNPADCFTLAMDEEIRKEQMPGSLCGFALELAHTLDIKALEQRIDEFGDRFPLAFASLQQRGKRFFWCTREQRHPLFYQHTDVNHADEDTFHKDTVVKLLNHKQQRETLPPLEFHLIYSASKNTFLMRWIHPFCDARGADLILKYLCTESLEARNHFDLPKLEPLVSIQLAKYKWWQKIGFFLKAKRYIAKLDSLQSIIHADTSLAPRQLNFNTYTLSLEHTRTINTLARQQVGLTGTSLYYAGCFMRALHKMNPEQPGEAYCTPYAFNLRKNKALSPLLSNHVAPLFAQAPKALLHDKAALFQHLKQQNSQAMREKLDYAFLPVMWAASWLSLEQHGEKLRKSVYTGAERNSFWFSDIGHVDLSNSAFFGSDITKIYHLCQISSPPALAFLSCQFNKQLTFSYNFIEPLFTQAWIERLHKNMLEELLTP</sequence>
<dbReference type="OrthoDB" id="5557433at2"/>
<evidence type="ECO:0008006" key="3">
    <source>
        <dbReference type="Google" id="ProtNLM"/>
    </source>
</evidence>
<dbReference type="AlphaFoldDB" id="A0A1V8M3V4"/>
<dbReference type="EMBL" id="LPUF01000002">
    <property type="protein sequence ID" value="OQK16234.1"/>
    <property type="molecule type" value="Genomic_DNA"/>
</dbReference>
<dbReference type="Proteomes" id="UP000191980">
    <property type="component" value="Unassembled WGS sequence"/>
</dbReference>
<name>A0A1V8M3V4_9GAMM</name>
<gene>
    <name evidence="1" type="ORF">AU255_14140</name>
</gene>
<comment type="caution">
    <text evidence="1">The sequence shown here is derived from an EMBL/GenBank/DDBJ whole genome shotgun (WGS) entry which is preliminary data.</text>
</comment>
<proteinExistence type="predicted"/>
<reference evidence="1 2" key="1">
    <citation type="submission" date="2015-12" db="EMBL/GenBank/DDBJ databases">
        <authorList>
            <person name="Shamseldin A."/>
            <person name="Moawad H."/>
            <person name="Abd El-Rahim W.M."/>
            <person name="Sadowsky M.J."/>
        </authorList>
    </citation>
    <scope>NUCLEOTIDE SEQUENCE [LARGE SCALE GENOMIC DNA]</scope>
    <source>
        <strain evidence="1 2">WF1</strain>
    </source>
</reference>
<evidence type="ECO:0000313" key="1">
    <source>
        <dbReference type="EMBL" id="OQK16234.1"/>
    </source>
</evidence>
<dbReference type="SUPFAM" id="SSF52777">
    <property type="entry name" value="CoA-dependent acyltransferases"/>
    <property type="match status" value="1"/>
</dbReference>
<evidence type="ECO:0000313" key="2">
    <source>
        <dbReference type="Proteomes" id="UP000191980"/>
    </source>
</evidence>
<dbReference type="STRING" id="1420851.AU255_14140"/>
<dbReference type="RefSeq" id="WP_080523610.1">
    <property type="nucleotide sequence ID" value="NZ_LPUF01000002.1"/>
</dbReference>
<accession>A0A1V8M3V4</accession>
<organism evidence="1 2">
    <name type="scientific">Methyloprofundus sedimenti</name>
    <dbReference type="NCBI Taxonomy" id="1420851"/>
    <lineage>
        <taxon>Bacteria</taxon>
        <taxon>Pseudomonadati</taxon>
        <taxon>Pseudomonadota</taxon>
        <taxon>Gammaproteobacteria</taxon>
        <taxon>Methylococcales</taxon>
        <taxon>Methylococcaceae</taxon>
        <taxon>Methyloprofundus</taxon>
    </lineage>
</organism>